<dbReference type="EMBL" id="SLXQ01000007">
    <property type="protein sequence ID" value="TCP50750.1"/>
    <property type="molecule type" value="Genomic_DNA"/>
</dbReference>
<name>A0A4R2QMH2_9PSEU</name>
<dbReference type="Gene3D" id="3.40.1080.20">
    <property type="entry name" value="Acetyl-CoA hydrolase/transferase C-terminal domain"/>
    <property type="match status" value="1"/>
</dbReference>
<dbReference type="PANTHER" id="PTHR21432">
    <property type="entry name" value="ACETYL-COA HYDROLASE-RELATED"/>
    <property type="match status" value="1"/>
</dbReference>
<dbReference type="Pfam" id="PF02550">
    <property type="entry name" value="AcetylCoA_hydro"/>
    <property type="match status" value="1"/>
</dbReference>
<reference evidence="5 6" key="1">
    <citation type="submission" date="2019-03" db="EMBL/GenBank/DDBJ databases">
        <title>Genomic Encyclopedia of Type Strains, Phase IV (KMG-IV): sequencing the most valuable type-strain genomes for metagenomic binning, comparative biology and taxonomic classification.</title>
        <authorList>
            <person name="Goeker M."/>
        </authorList>
    </citation>
    <scope>NUCLEOTIDE SEQUENCE [LARGE SCALE GENOMIC DNA]</scope>
    <source>
        <strain evidence="5 6">DSM 45765</strain>
    </source>
</reference>
<dbReference type="GO" id="GO:0016787">
    <property type="term" value="F:hydrolase activity"/>
    <property type="evidence" value="ECO:0007669"/>
    <property type="project" value="UniProtKB-KW"/>
</dbReference>
<comment type="similarity">
    <text evidence="1">Belongs to the acetyl-CoA hydrolase/transferase family.</text>
</comment>
<dbReference type="RefSeq" id="WP_165912980.1">
    <property type="nucleotide sequence ID" value="NZ_SLXQ01000007.1"/>
</dbReference>
<proteinExistence type="inferred from homology"/>
<dbReference type="InterPro" id="IPR026888">
    <property type="entry name" value="AcetylCoA_hyd_C"/>
</dbReference>
<keyword evidence="5" id="KW-0378">Hydrolase</keyword>
<evidence type="ECO:0000313" key="6">
    <source>
        <dbReference type="Proteomes" id="UP000294911"/>
    </source>
</evidence>
<feature type="domain" description="Acetyl-CoA hydrolase/transferase C-terminal" evidence="4">
    <location>
        <begin position="254"/>
        <end position="402"/>
    </location>
</feature>
<dbReference type="InterPro" id="IPR046433">
    <property type="entry name" value="ActCoA_hydro"/>
</dbReference>
<gene>
    <name evidence="5" type="ORF">EV191_10710</name>
</gene>
<dbReference type="AlphaFoldDB" id="A0A4R2QMH2"/>
<dbReference type="InterPro" id="IPR003702">
    <property type="entry name" value="ActCoA_hydro_N"/>
</dbReference>
<dbReference type="InterPro" id="IPR038460">
    <property type="entry name" value="AcetylCoA_hyd_C_sf"/>
</dbReference>
<evidence type="ECO:0000259" key="4">
    <source>
        <dbReference type="Pfam" id="PF13336"/>
    </source>
</evidence>
<dbReference type="SUPFAM" id="SSF100950">
    <property type="entry name" value="NagB/RpiA/CoA transferase-like"/>
    <property type="match status" value="2"/>
</dbReference>
<evidence type="ECO:0000313" key="5">
    <source>
        <dbReference type="EMBL" id="TCP50750.1"/>
    </source>
</evidence>
<evidence type="ECO:0000256" key="2">
    <source>
        <dbReference type="ARBA" id="ARBA00022679"/>
    </source>
</evidence>
<sequence>MSTFDITKYLRPGDTVVVGQAAAEPPELVAKLIEAAVCIPDLTALCGYTVSDAWAGATESRPTVKSYVAHGGLRELSDKGLLQLVPWNYSRFEELLTSGHLRADVVLLQVGPPDDDGYYSLGATVDYAVVAAERARVVLVEVNPNMPRPNAARRLHSSLVTASISTSRALAGSPARAPSEVERDVAVKVAELVPSGATIQLGVGALAEAIGWELRGHRGLRVRSGLVGDWLVDLQEAGALDAEPGSCVVGMAVGTERLYRFLDESDIVYLAPITEQISPEAISRDGPLVAINAAIEVDLLGQVNSEAIGDRYVGGIGGQLDFFRACRASAGGMAIVALAATAPSGTGRIVGQLSGPVTTPKSDIDVVVTEWGAADIRACSLSERAEALARLADPRHRAELRASRPNWA</sequence>
<protein>
    <submittedName>
        <fullName evidence="5">Acyl-CoA hydrolase</fullName>
    </submittedName>
</protein>
<evidence type="ECO:0000259" key="3">
    <source>
        <dbReference type="Pfam" id="PF02550"/>
    </source>
</evidence>
<evidence type="ECO:0000256" key="1">
    <source>
        <dbReference type="ARBA" id="ARBA00009632"/>
    </source>
</evidence>
<organism evidence="5 6">
    <name type="scientific">Tamaricihabitans halophyticus</name>
    <dbReference type="NCBI Taxonomy" id="1262583"/>
    <lineage>
        <taxon>Bacteria</taxon>
        <taxon>Bacillati</taxon>
        <taxon>Actinomycetota</taxon>
        <taxon>Actinomycetes</taxon>
        <taxon>Pseudonocardiales</taxon>
        <taxon>Pseudonocardiaceae</taxon>
        <taxon>Tamaricihabitans</taxon>
    </lineage>
</organism>
<dbReference type="PANTHER" id="PTHR21432:SF20">
    <property type="entry name" value="ACETYL-COA HYDROLASE"/>
    <property type="match status" value="1"/>
</dbReference>
<dbReference type="GO" id="GO:0008775">
    <property type="term" value="F:acetate CoA-transferase activity"/>
    <property type="evidence" value="ECO:0007669"/>
    <property type="project" value="InterPro"/>
</dbReference>
<accession>A0A4R2QMH2</accession>
<feature type="domain" description="Acetyl-CoA hydrolase/transferase N-terminal" evidence="3">
    <location>
        <begin position="65"/>
        <end position="153"/>
    </location>
</feature>
<dbReference type="Gene3D" id="3.30.750.70">
    <property type="entry name" value="4-hydroxybutyrate coenzyme like domains"/>
    <property type="match status" value="1"/>
</dbReference>
<dbReference type="Proteomes" id="UP000294911">
    <property type="component" value="Unassembled WGS sequence"/>
</dbReference>
<comment type="caution">
    <text evidence="5">The sequence shown here is derived from an EMBL/GenBank/DDBJ whole genome shotgun (WGS) entry which is preliminary data.</text>
</comment>
<keyword evidence="2" id="KW-0808">Transferase</keyword>
<dbReference type="GO" id="GO:0006083">
    <property type="term" value="P:acetate metabolic process"/>
    <property type="evidence" value="ECO:0007669"/>
    <property type="project" value="InterPro"/>
</dbReference>
<dbReference type="InterPro" id="IPR037171">
    <property type="entry name" value="NagB/RpiA_transferase-like"/>
</dbReference>
<dbReference type="Pfam" id="PF13336">
    <property type="entry name" value="AcetylCoA_hyd_C"/>
    <property type="match status" value="1"/>
</dbReference>
<keyword evidence="6" id="KW-1185">Reference proteome</keyword>
<dbReference type="Gene3D" id="3.40.1080.10">
    <property type="entry name" value="Glutaconate Coenzyme A-transferase"/>
    <property type="match status" value="1"/>
</dbReference>